<dbReference type="PANTHER" id="PTHR23503">
    <property type="entry name" value="SOLUTE CARRIER FAMILY 2"/>
    <property type="match status" value="1"/>
</dbReference>
<feature type="transmembrane region" description="Helical" evidence="6">
    <location>
        <begin position="12"/>
        <end position="31"/>
    </location>
</feature>
<dbReference type="GO" id="GO:0016020">
    <property type="term" value="C:membrane"/>
    <property type="evidence" value="ECO:0007669"/>
    <property type="project" value="UniProtKB-SubCell"/>
</dbReference>
<proteinExistence type="predicted"/>
<dbReference type="EMBL" id="JARK01001397">
    <property type="protein sequence ID" value="EYC09204.1"/>
    <property type="molecule type" value="Genomic_DNA"/>
</dbReference>
<dbReference type="SUPFAM" id="SSF103473">
    <property type="entry name" value="MFS general substrate transporter"/>
    <property type="match status" value="1"/>
</dbReference>
<evidence type="ECO:0000313" key="9">
    <source>
        <dbReference type="Proteomes" id="UP000024635"/>
    </source>
</evidence>
<protein>
    <recommendedName>
        <fullName evidence="7">Major facilitator superfamily (MFS) profile domain-containing protein</fullName>
    </recommendedName>
</protein>
<name>A0A016U1N1_9BILA</name>
<feature type="transmembrane region" description="Helical" evidence="6">
    <location>
        <begin position="279"/>
        <end position="297"/>
    </location>
</feature>
<dbReference type="Proteomes" id="UP000024635">
    <property type="component" value="Unassembled WGS sequence"/>
</dbReference>
<evidence type="ECO:0000256" key="5">
    <source>
        <dbReference type="SAM" id="Coils"/>
    </source>
</evidence>
<feature type="transmembrane region" description="Helical" evidence="6">
    <location>
        <begin position="405"/>
        <end position="425"/>
    </location>
</feature>
<dbReference type="InterPro" id="IPR003663">
    <property type="entry name" value="Sugar/inositol_transpt"/>
</dbReference>
<comment type="subcellular location">
    <subcellularLocation>
        <location evidence="1">Membrane</location>
        <topology evidence="1">Multi-pass membrane protein</topology>
    </subcellularLocation>
</comment>
<keyword evidence="3 6" id="KW-1133">Transmembrane helix</keyword>
<feature type="transmembrane region" description="Helical" evidence="6">
    <location>
        <begin position="123"/>
        <end position="146"/>
    </location>
</feature>
<dbReference type="OrthoDB" id="4540492at2759"/>
<sequence>MESATLFSANGIRLFLLGWVLTAITNFPAAFTHTSINSAVLKMNEYLNDSYTDRYRPLDHYEVSLIKSGINSVWYVGQVAGAMMSPYVCDNWGRKPAYIISVVVMTAACGMQMIASLTPFPEILIVGRVITAVFSPLSDAALILYLQVWKSYKEISPSNLRGTMSSLFSTGYAVMCLLGVFLGHEDVLGHSLTVLLFVPVIPGVISTLTLVFLPETPKFLMISRHDMKAALASLRFYQGDREELQDELDKLQVESKGGDSEESEGGVKMIMSTRHHRRALTISVAVLVLTLPFYPILQNSTYFFTHLNVPNDVAQLSSSLLMVLLTLACITSTSIVDKLPRRLMLLTAGTSCMLSLTAFVIAAEFGFRLLAVASVFVFVFSYGVGVGPVAWFISPELVPLQYRSAMFCICYGIHSMLVVLTNFATVPLLGAIGAVCFLPIYIIPCSFALAYVYFSLPETKGRDTLDIVEELKGHKRKHNIISA</sequence>
<evidence type="ECO:0000256" key="1">
    <source>
        <dbReference type="ARBA" id="ARBA00004141"/>
    </source>
</evidence>
<dbReference type="InterPro" id="IPR020846">
    <property type="entry name" value="MFS_dom"/>
</dbReference>
<feature type="domain" description="Major facilitator superfamily (MFS) profile" evidence="7">
    <location>
        <begin position="6"/>
        <end position="460"/>
    </location>
</feature>
<feature type="transmembrane region" description="Helical" evidence="6">
    <location>
        <begin position="190"/>
        <end position="213"/>
    </location>
</feature>
<keyword evidence="4 6" id="KW-0472">Membrane</keyword>
<dbReference type="PANTHER" id="PTHR23503:SF49">
    <property type="entry name" value="MAJOR FACILITATOR SUPERFAMILY (MFS) PROFILE DOMAIN-CONTAINING PROTEIN"/>
    <property type="match status" value="1"/>
</dbReference>
<dbReference type="InterPro" id="IPR036259">
    <property type="entry name" value="MFS_trans_sf"/>
</dbReference>
<comment type="caution">
    <text evidence="8">The sequence shown here is derived from an EMBL/GenBank/DDBJ whole genome shotgun (WGS) entry which is preliminary data.</text>
</comment>
<evidence type="ECO:0000256" key="3">
    <source>
        <dbReference type="ARBA" id="ARBA00022989"/>
    </source>
</evidence>
<dbReference type="InterPro" id="IPR005828">
    <property type="entry name" value="MFS_sugar_transport-like"/>
</dbReference>
<evidence type="ECO:0000313" key="8">
    <source>
        <dbReference type="EMBL" id="EYC09204.1"/>
    </source>
</evidence>
<reference evidence="9" key="1">
    <citation type="journal article" date="2015" name="Nat. Genet.">
        <title>The genome and transcriptome of the zoonotic hookworm Ancylostoma ceylanicum identify infection-specific gene families.</title>
        <authorList>
            <person name="Schwarz E.M."/>
            <person name="Hu Y."/>
            <person name="Antoshechkin I."/>
            <person name="Miller M.M."/>
            <person name="Sternberg P.W."/>
            <person name="Aroian R.V."/>
        </authorList>
    </citation>
    <scope>NUCLEOTIDE SEQUENCE</scope>
    <source>
        <strain evidence="9">HY135</strain>
    </source>
</reference>
<dbReference type="InterPro" id="IPR045263">
    <property type="entry name" value="GLUT"/>
</dbReference>
<dbReference type="Gene3D" id="1.20.1250.20">
    <property type="entry name" value="MFS general substrate transporter like domains"/>
    <property type="match status" value="1"/>
</dbReference>
<dbReference type="AlphaFoldDB" id="A0A016U1N1"/>
<gene>
    <name evidence="8" type="primary">Acey_s0061.g3208</name>
    <name evidence="8" type="synonym">Acey-ZK829.9</name>
    <name evidence="8" type="ORF">Y032_0061g3208</name>
</gene>
<evidence type="ECO:0000256" key="2">
    <source>
        <dbReference type="ARBA" id="ARBA00022692"/>
    </source>
</evidence>
<dbReference type="PROSITE" id="PS50850">
    <property type="entry name" value="MFS"/>
    <property type="match status" value="1"/>
</dbReference>
<evidence type="ECO:0000259" key="7">
    <source>
        <dbReference type="PROSITE" id="PS50850"/>
    </source>
</evidence>
<feature type="transmembrane region" description="Helical" evidence="6">
    <location>
        <begin position="431"/>
        <end position="454"/>
    </location>
</feature>
<organism evidence="8 9">
    <name type="scientific">Ancylostoma ceylanicum</name>
    <dbReference type="NCBI Taxonomy" id="53326"/>
    <lineage>
        <taxon>Eukaryota</taxon>
        <taxon>Metazoa</taxon>
        <taxon>Ecdysozoa</taxon>
        <taxon>Nematoda</taxon>
        <taxon>Chromadorea</taxon>
        <taxon>Rhabditida</taxon>
        <taxon>Rhabditina</taxon>
        <taxon>Rhabditomorpha</taxon>
        <taxon>Strongyloidea</taxon>
        <taxon>Ancylostomatidae</taxon>
        <taxon>Ancylostomatinae</taxon>
        <taxon>Ancylostoma</taxon>
    </lineage>
</organism>
<dbReference type="STRING" id="53326.A0A016U1N1"/>
<evidence type="ECO:0000256" key="6">
    <source>
        <dbReference type="SAM" id="Phobius"/>
    </source>
</evidence>
<feature type="transmembrane region" description="Helical" evidence="6">
    <location>
        <begin position="343"/>
        <end position="363"/>
    </location>
</feature>
<feature type="transmembrane region" description="Helical" evidence="6">
    <location>
        <begin position="96"/>
        <end position="117"/>
    </location>
</feature>
<feature type="transmembrane region" description="Helical" evidence="6">
    <location>
        <begin position="317"/>
        <end position="336"/>
    </location>
</feature>
<keyword evidence="9" id="KW-1185">Reference proteome</keyword>
<feature type="transmembrane region" description="Helical" evidence="6">
    <location>
        <begin position="369"/>
        <end position="393"/>
    </location>
</feature>
<keyword evidence="2 6" id="KW-0812">Transmembrane</keyword>
<dbReference type="PRINTS" id="PR00171">
    <property type="entry name" value="SUGRTRNSPORT"/>
</dbReference>
<dbReference type="GO" id="GO:0015149">
    <property type="term" value="F:hexose transmembrane transporter activity"/>
    <property type="evidence" value="ECO:0007669"/>
    <property type="project" value="TreeGrafter"/>
</dbReference>
<feature type="transmembrane region" description="Helical" evidence="6">
    <location>
        <begin position="167"/>
        <end position="184"/>
    </location>
</feature>
<evidence type="ECO:0000256" key="4">
    <source>
        <dbReference type="ARBA" id="ARBA00023136"/>
    </source>
</evidence>
<dbReference type="Pfam" id="PF00083">
    <property type="entry name" value="Sugar_tr"/>
    <property type="match status" value="1"/>
</dbReference>
<feature type="coiled-coil region" evidence="5">
    <location>
        <begin position="227"/>
        <end position="261"/>
    </location>
</feature>
<accession>A0A016U1N1</accession>
<keyword evidence="5" id="KW-0175">Coiled coil</keyword>